<feature type="domain" description="AB hydrolase-1" evidence="4">
    <location>
        <begin position="4"/>
        <end position="226"/>
    </location>
</feature>
<evidence type="ECO:0000259" key="4">
    <source>
        <dbReference type="Pfam" id="PF00561"/>
    </source>
</evidence>
<sequence length="239" mass="27140">MGNGKDFNAVISLLSEKFNCLAVDLPGHGNTQVNGTDEFYSLENTANGLICWLEELNIKRCFLVGYSMGGRLALYLALNYSQYFQKVILESASPGLKTEKERTERYLSDLQLAEELEELNLEEFLTCWYDKPLFKTFKTHPNFNTILARRLQNNSTELAKSLRWMGTGNQPPLWDKLSTSEIPLLLLAGELDEKFIKINREMANICSTATLEIVPGCGHNIHVENPQRWVEVVQGFLLS</sequence>
<proteinExistence type="inferred from homology"/>
<dbReference type="HAMAP" id="MF_01660">
    <property type="entry name" value="MenH"/>
    <property type="match status" value="1"/>
</dbReference>
<keyword evidence="1" id="KW-0474">Menaquinone biosynthesis</keyword>
<comment type="similarity">
    <text evidence="3">Belongs to the AB hydrolase superfamily. MenH family.</text>
</comment>
<protein>
    <recommendedName>
        <fullName evidence="3">Putative 2-succinyl-6-hydroxy-2,4-cyclohexadiene-1-carboxylate synthase</fullName>
        <shortName evidence="3">SHCHC synthase</shortName>
        <ecNumber evidence="3">4.2.99.20</ecNumber>
    </recommendedName>
</protein>
<name>U7QQ55_9CYAN</name>
<dbReference type="InterPro" id="IPR000639">
    <property type="entry name" value="Epox_hydrolase-like"/>
</dbReference>
<dbReference type="EC" id="4.2.99.20" evidence="3"/>
<dbReference type="InterPro" id="IPR029058">
    <property type="entry name" value="AB_hydrolase_fold"/>
</dbReference>
<dbReference type="GO" id="GO:0070205">
    <property type="term" value="F:2-succinyl-6-hydroxy-2,4-cyclohexadiene-1-carboxylate synthase activity"/>
    <property type="evidence" value="ECO:0007669"/>
    <property type="project" value="UniProtKB-UniRule"/>
</dbReference>
<reference evidence="5 6" key="1">
    <citation type="journal article" date="2013" name="Front. Microbiol.">
        <title>Comparative genomic analyses of the cyanobacterium, Lyngbya aestuarii BL J, a powerful hydrogen producer.</title>
        <authorList>
            <person name="Kothari A."/>
            <person name="Vaughn M."/>
            <person name="Garcia-Pichel F."/>
        </authorList>
    </citation>
    <scope>NUCLEOTIDE SEQUENCE [LARGE SCALE GENOMIC DNA]</scope>
    <source>
        <strain evidence="5 6">BL J</strain>
    </source>
</reference>
<comment type="pathway">
    <text evidence="3">Cofactor biosynthesis; phylloquinone biosynthesis.</text>
</comment>
<comment type="function">
    <text evidence="3">Catalyzes a proton abstraction reaction that results in 2,5-elimination of pyruvate from 2-succinyl-5-enolpyruvyl-6-hydroxy-3-cyclohexene-1-carboxylate (SEPHCHC) and the formation of 2-succinyl-6-hydroxy-2,4-cyclohexadiene-1-carboxylate (SHCHC).</text>
</comment>
<dbReference type="Proteomes" id="UP000017127">
    <property type="component" value="Unassembled WGS sequence"/>
</dbReference>
<evidence type="ECO:0000256" key="2">
    <source>
        <dbReference type="ARBA" id="ARBA00023239"/>
    </source>
</evidence>
<comment type="catalytic activity">
    <reaction evidence="3">
        <text>5-enolpyruvoyl-6-hydroxy-2-succinyl-cyclohex-3-ene-1-carboxylate = (1R,6R)-6-hydroxy-2-succinyl-cyclohexa-2,4-diene-1-carboxylate + pyruvate</text>
        <dbReference type="Rhea" id="RHEA:25597"/>
        <dbReference type="ChEBI" id="CHEBI:15361"/>
        <dbReference type="ChEBI" id="CHEBI:58689"/>
        <dbReference type="ChEBI" id="CHEBI:58818"/>
        <dbReference type="EC" id="4.2.99.20"/>
    </reaction>
</comment>
<dbReference type="Gene3D" id="3.40.50.1820">
    <property type="entry name" value="alpha/beta hydrolase"/>
    <property type="match status" value="1"/>
</dbReference>
<keyword evidence="2 3" id="KW-0456">Lyase</keyword>
<evidence type="ECO:0000313" key="6">
    <source>
        <dbReference type="Proteomes" id="UP000017127"/>
    </source>
</evidence>
<dbReference type="PRINTS" id="PR00412">
    <property type="entry name" value="EPOXHYDRLASE"/>
</dbReference>
<evidence type="ECO:0000256" key="1">
    <source>
        <dbReference type="ARBA" id="ARBA00022428"/>
    </source>
</evidence>
<dbReference type="PANTHER" id="PTHR42916">
    <property type="entry name" value="2-SUCCINYL-5-ENOLPYRUVYL-6-HYDROXY-3-CYCLOHEXENE-1-CARBOXYLATE SYNTHASE"/>
    <property type="match status" value="1"/>
</dbReference>
<organism evidence="5 6">
    <name type="scientific">Lyngbya aestuarii BL J</name>
    <dbReference type="NCBI Taxonomy" id="1348334"/>
    <lineage>
        <taxon>Bacteria</taxon>
        <taxon>Bacillati</taxon>
        <taxon>Cyanobacteriota</taxon>
        <taxon>Cyanophyceae</taxon>
        <taxon>Oscillatoriophycideae</taxon>
        <taxon>Oscillatoriales</taxon>
        <taxon>Microcoleaceae</taxon>
        <taxon>Lyngbya</taxon>
    </lineage>
</organism>
<comment type="subunit">
    <text evidence="3">Monomer.</text>
</comment>
<evidence type="ECO:0000256" key="3">
    <source>
        <dbReference type="HAMAP-Rule" id="MF_01660"/>
    </source>
</evidence>
<dbReference type="SUPFAM" id="SSF53474">
    <property type="entry name" value="alpha/beta-Hydrolases"/>
    <property type="match status" value="1"/>
</dbReference>
<accession>U7QQ55</accession>
<dbReference type="AlphaFoldDB" id="U7QQ55"/>
<dbReference type="PATRIC" id="fig|1348334.3.peg.129"/>
<evidence type="ECO:0000313" key="5">
    <source>
        <dbReference type="EMBL" id="ERT09998.1"/>
    </source>
</evidence>
<dbReference type="EMBL" id="AUZM01000001">
    <property type="protein sequence ID" value="ERT09998.1"/>
    <property type="molecule type" value="Genomic_DNA"/>
</dbReference>
<dbReference type="Pfam" id="PF00561">
    <property type="entry name" value="Abhydrolase_1"/>
    <property type="match status" value="1"/>
</dbReference>
<dbReference type="GO" id="GO:0009234">
    <property type="term" value="P:menaquinone biosynthetic process"/>
    <property type="evidence" value="ECO:0007669"/>
    <property type="project" value="UniProtKB-UniRule"/>
</dbReference>
<dbReference type="PANTHER" id="PTHR42916:SF1">
    <property type="entry name" value="PROTEIN PHYLLO, CHLOROPLASTIC"/>
    <property type="match status" value="1"/>
</dbReference>
<keyword evidence="6" id="KW-1185">Reference proteome</keyword>
<dbReference type="PRINTS" id="PR00111">
    <property type="entry name" value="ABHYDROLASE"/>
</dbReference>
<dbReference type="UniPathway" id="UPA00995"/>
<gene>
    <name evidence="3 5" type="primary">menH</name>
    <name evidence="5" type="ORF">M595_0131</name>
</gene>
<dbReference type="GO" id="GO:0042372">
    <property type="term" value="P:phylloquinone biosynthetic process"/>
    <property type="evidence" value="ECO:0007669"/>
    <property type="project" value="UniProtKB-UniRule"/>
</dbReference>
<dbReference type="UniPathway" id="UPA01057">
    <property type="reaction ID" value="UER00900"/>
</dbReference>
<comment type="caution">
    <text evidence="5">The sequence shown here is derived from an EMBL/GenBank/DDBJ whole genome shotgun (WGS) entry which is preliminary data.</text>
</comment>
<dbReference type="InterPro" id="IPR022485">
    <property type="entry name" value="SHCHC_synthase_MenH"/>
</dbReference>
<dbReference type="NCBIfam" id="TIGR03695">
    <property type="entry name" value="menH_SHCHC"/>
    <property type="match status" value="1"/>
</dbReference>
<comment type="pathway">
    <text evidence="3">Quinol/quinone metabolism; 1,4-dihydroxy-2-naphthoate biosynthesis; 1,4-dihydroxy-2-naphthoate from chorismate: step 3/7.</text>
</comment>
<dbReference type="InterPro" id="IPR000073">
    <property type="entry name" value="AB_hydrolase_1"/>
</dbReference>